<dbReference type="OrthoDB" id="4203803at2759"/>
<comment type="caution">
    <text evidence="1">The sequence shown here is derived from an EMBL/GenBank/DDBJ whole genome shotgun (WGS) entry which is preliminary data.</text>
</comment>
<keyword evidence="2" id="KW-1185">Reference proteome</keyword>
<dbReference type="AlphaFoldDB" id="A0A2B7YFZ8"/>
<accession>A0A2B7YFZ8</accession>
<dbReference type="Proteomes" id="UP000224634">
    <property type="component" value="Unassembled WGS sequence"/>
</dbReference>
<organism evidence="1 2">
    <name type="scientific">Polytolypa hystricis (strain UAMH7299)</name>
    <dbReference type="NCBI Taxonomy" id="1447883"/>
    <lineage>
        <taxon>Eukaryota</taxon>
        <taxon>Fungi</taxon>
        <taxon>Dikarya</taxon>
        <taxon>Ascomycota</taxon>
        <taxon>Pezizomycotina</taxon>
        <taxon>Eurotiomycetes</taxon>
        <taxon>Eurotiomycetidae</taxon>
        <taxon>Onygenales</taxon>
        <taxon>Onygenales incertae sedis</taxon>
        <taxon>Polytolypa</taxon>
    </lineage>
</organism>
<name>A0A2B7YFZ8_POLH7</name>
<protein>
    <submittedName>
        <fullName evidence="1">Uncharacterized protein</fullName>
    </submittedName>
</protein>
<reference evidence="1 2" key="1">
    <citation type="submission" date="2017-10" db="EMBL/GenBank/DDBJ databases">
        <title>Comparative genomics in systemic dimorphic fungi from Ajellomycetaceae.</title>
        <authorList>
            <person name="Munoz J.F."/>
            <person name="Mcewen J.G."/>
            <person name="Clay O.K."/>
            <person name="Cuomo C.A."/>
        </authorList>
    </citation>
    <scope>NUCLEOTIDE SEQUENCE [LARGE SCALE GENOMIC DNA]</scope>
    <source>
        <strain evidence="1 2">UAMH7299</strain>
    </source>
</reference>
<evidence type="ECO:0000313" key="2">
    <source>
        <dbReference type="Proteomes" id="UP000224634"/>
    </source>
</evidence>
<evidence type="ECO:0000313" key="1">
    <source>
        <dbReference type="EMBL" id="PGH19838.1"/>
    </source>
</evidence>
<proteinExistence type="predicted"/>
<dbReference type="EMBL" id="PDNA01000044">
    <property type="protein sequence ID" value="PGH19838.1"/>
    <property type="molecule type" value="Genomic_DNA"/>
</dbReference>
<sequence>MKYVSTFRTDAFRQFLSQLESFKPTLHEVDYPESNVTAERFWKDFAEAIGPFFLDHLDNATELWLESAQGSNIGRCCDHYDYKYSNCVESPLLGTQCPRLKRLTLVNFWIDATAVEFILDHDKTLESILLRECYIGLCEEDAETPYMSWRAFFAYLLDDGGLPRLVSFDLEGQGGRLVHLDETGKFLTPEARRMVRKLKSDRSRQRPLWYVWISEHGDMSPDTNFTTERFWAMRDQKSFDKFMDMVRGNKWRLLGHE</sequence>
<gene>
    <name evidence="1" type="ORF">AJ80_03755</name>
</gene>